<evidence type="ECO:0000256" key="1">
    <source>
        <dbReference type="ARBA" id="ARBA00004167"/>
    </source>
</evidence>
<evidence type="ECO:0000256" key="4">
    <source>
        <dbReference type="ARBA" id="ARBA00022989"/>
    </source>
</evidence>
<reference evidence="8 9" key="1">
    <citation type="submission" date="2021-06" db="EMBL/GenBank/DDBJ databases">
        <authorList>
            <person name="Palmer J.M."/>
        </authorList>
    </citation>
    <scope>NUCLEOTIDE SEQUENCE [LARGE SCALE GENOMIC DNA]</scope>
    <source>
        <strain evidence="8 9">MEX-2019</strain>
        <tissue evidence="8">Muscle</tissue>
    </source>
</reference>
<dbReference type="CDD" id="cd04011">
    <property type="entry name" value="C2B_Ferlin"/>
    <property type="match status" value="1"/>
</dbReference>
<dbReference type="Gene3D" id="2.60.40.150">
    <property type="entry name" value="C2 domain"/>
    <property type="match status" value="1"/>
</dbReference>
<dbReference type="InterPro" id="IPR037721">
    <property type="entry name" value="Ferlin"/>
</dbReference>
<accession>A0AAV9RW08</accession>
<keyword evidence="5" id="KW-0472">Membrane</keyword>
<dbReference type="InterPro" id="IPR035892">
    <property type="entry name" value="C2_domain_sf"/>
</dbReference>
<dbReference type="SUPFAM" id="SSF49562">
    <property type="entry name" value="C2 domain (Calcium/lipid-binding domain, CaLB)"/>
    <property type="match status" value="1"/>
</dbReference>
<dbReference type="PANTHER" id="PTHR12546">
    <property type="entry name" value="FER-1-LIKE"/>
    <property type="match status" value="1"/>
</dbReference>
<dbReference type="InterPro" id="IPR000008">
    <property type="entry name" value="C2_dom"/>
</dbReference>
<evidence type="ECO:0000313" key="8">
    <source>
        <dbReference type="EMBL" id="KAK5613115.1"/>
    </source>
</evidence>
<sequence length="244" mass="26951">MVLQKVAEEGHLELTDTLIDDNNTSIKTSVTIDIKYRQMDGTMGMWSDGEFLDVPDDRDGMFAFETDSLLSGQSHGSGTSPGRSLQGSIPTFRKAGRGVFSAMKLGKTKSSKDDHKRGDEPAVLVMEDLDKKAMRLAGMLEPDTISLASVTAVTTNVSNKRSKPDIKMEPSSGRPVDYQISITVIEARQLIGLNMDPVVCVEVGDDKKYTSMKESTSCPYYNEYFVFDFHVPPDVMFDKVIKLS</sequence>
<keyword evidence="4" id="KW-1133">Transmembrane helix</keyword>
<feature type="region of interest" description="Disordered" evidence="6">
    <location>
        <begin position="69"/>
        <end position="89"/>
    </location>
</feature>
<dbReference type="EMBL" id="JAHHUM010001253">
    <property type="protein sequence ID" value="KAK5613115.1"/>
    <property type="molecule type" value="Genomic_DNA"/>
</dbReference>
<evidence type="ECO:0000256" key="2">
    <source>
        <dbReference type="ARBA" id="ARBA00022692"/>
    </source>
</evidence>
<comment type="subcellular location">
    <subcellularLocation>
        <location evidence="1">Membrane</location>
        <topology evidence="1">Single-pass membrane protein</topology>
    </subcellularLocation>
</comment>
<gene>
    <name evidence="8" type="ORF">CRENBAI_001268</name>
</gene>
<dbReference type="GO" id="GO:0048787">
    <property type="term" value="C:presynaptic active zone membrane"/>
    <property type="evidence" value="ECO:0007669"/>
    <property type="project" value="TreeGrafter"/>
</dbReference>
<evidence type="ECO:0000256" key="3">
    <source>
        <dbReference type="ARBA" id="ARBA00022737"/>
    </source>
</evidence>
<dbReference type="Pfam" id="PF00168">
    <property type="entry name" value="C2"/>
    <property type="match status" value="1"/>
</dbReference>
<name>A0AAV9RW08_9TELE</name>
<evidence type="ECO:0000256" key="5">
    <source>
        <dbReference type="ARBA" id="ARBA00023136"/>
    </source>
</evidence>
<dbReference type="AlphaFoldDB" id="A0AAV9RW08"/>
<proteinExistence type="predicted"/>
<feature type="non-terminal residue" evidence="8">
    <location>
        <position position="244"/>
    </location>
</feature>
<dbReference type="GO" id="GO:0030672">
    <property type="term" value="C:synaptic vesicle membrane"/>
    <property type="evidence" value="ECO:0007669"/>
    <property type="project" value="TreeGrafter"/>
</dbReference>
<dbReference type="PROSITE" id="PS50004">
    <property type="entry name" value="C2"/>
    <property type="match status" value="1"/>
</dbReference>
<feature type="domain" description="C2" evidence="7">
    <location>
        <begin position="160"/>
        <end position="244"/>
    </location>
</feature>
<organism evidence="8 9">
    <name type="scientific">Crenichthys baileyi</name>
    <name type="common">White River springfish</name>
    <dbReference type="NCBI Taxonomy" id="28760"/>
    <lineage>
        <taxon>Eukaryota</taxon>
        <taxon>Metazoa</taxon>
        <taxon>Chordata</taxon>
        <taxon>Craniata</taxon>
        <taxon>Vertebrata</taxon>
        <taxon>Euteleostomi</taxon>
        <taxon>Actinopterygii</taxon>
        <taxon>Neopterygii</taxon>
        <taxon>Teleostei</taxon>
        <taxon>Neoteleostei</taxon>
        <taxon>Acanthomorphata</taxon>
        <taxon>Ovalentaria</taxon>
        <taxon>Atherinomorphae</taxon>
        <taxon>Cyprinodontiformes</taxon>
        <taxon>Goodeidae</taxon>
        <taxon>Crenichthys</taxon>
    </lineage>
</organism>
<dbReference type="GO" id="GO:0005509">
    <property type="term" value="F:calcium ion binding"/>
    <property type="evidence" value="ECO:0007669"/>
    <property type="project" value="TreeGrafter"/>
</dbReference>
<protein>
    <recommendedName>
        <fullName evidence="7">C2 domain-containing protein</fullName>
    </recommendedName>
</protein>
<keyword evidence="9" id="KW-1185">Reference proteome</keyword>
<keyword evidence="2" id="KW-0812">Transmembrane</keyword>
<keyword evidence="3" id="KW-0677">Repeat</keyword>
<dbReference type="InterPro" id="IPR037720">
    <property type="entry name" value="C2B_Ferlin"/>
</dbReference>
<dbReference type="GO" id="GO:0035612">
    <property type="term" value="F:AP-2 adaptor complex binding"/>
    <property type="evidence" value="ECO:0007669"/>
    <property type="project" value="TreeGrafter"/>
</dbReference>
<dbReference type="PANTHER" id="PTHR12546:SF32">
    <property type="entry name" value="OTOFERLIN"/>
    <property type="match status" value="1"/>
</dbReference>
<evidence type="ECO:0000313" key="9">
    <source>
        <dbReference type="Proteomes" id="UP001311232"/>
    </source>
</evidence>
<dbReference type="Proteomes" id="UP001311232">
    <property type="component" value="Unassembled WGS sequence"/>
</dbReference>
<dbReference type="GO" id="GO:0007009">
    <property type="term" value="P:plasma membrane organization"/>
    <property type="evidence" value="ECO:0007669"/>
    <property type="project" value="TreeGrafter"/>
</dbReference>
<evidence type="ECO:0000256" key="6">
    <source>
        <dbReference type="SAM" id="MobiDB-lite"/>
    </source>
</evidence>
<dbReference type="GO" id="GO:0016082">
    <property type="term" value="P:synaptic vesicle priming"/>
    <property type="evidence" value="ECO:0007669"/>
    <property type="project" value="TreeGrafter"/>
</dbReference>
<comment type="caution">
    <text evidence="8">The sequence shown here is derived from an EMBL/GenBank/DDBJ whole genome shotgun (WGS) entry which is preliminary data.</text>
</comment>
<evidence type="ECO:0000259" key="7">
    <source>
        <dbReference type="PROSITE" id="PS50004"/>
    </source>
</evidence>